<dbReference type="InterPro" id="IPR005025">
    <property type="entry name" value="FMN_Rdtase-like_dom"/>
</dbReference>
<evidence type="ECO:0000256" key="1">
    <source>
        <dbReference type="ARBA" id="ARBA00022630"/>
    </source>
</evidence>
<dbReference type="PANTHER" id="PTHR43278:SF4">
    <property type="entry name" value="NAD(P)H-DEPENDENT FMN-CONTAINING OXIDOREDUCTASE YWQN-RELATED"/>
    <property type="match status" value="1"/>
</dbReference>
<accession>A0A7G9LBA5</accession>
<evidence type="ECO:0000259" key="3">
    <source>
        <dbReference type="Pfam" id="PF03358"/>
    </source>
</evidence>
<dbReference type="Pfam" id="PF03358">
    <property type="entry name" value="FMN_red"/>
    <property type="match status" value="1"/>
</dbReference>
<dbReference type="Proteomes" id="UP000515808">
    <property type="component" value="Chromosome"/>
</dbReference>
<protein>
    <submittedName>
        <fullName evidence="4">NAD(P)H-dependent oxidoreductase</fullName>
    </submittedName>
</protein>
<name>A0A7G9LBA5_9FLAO</name>
<dbReference type="RefSeq" id="WP_187482798.1">
    <property type="nucleotide sequence ID" value="NZ_CP060695.1"/>
</dbReference>
<dbReference type="PANTHER" id="PTHR43278">
    <property type="entry name" value="NAD(P)H-DEPENDENT FMN-CONTAINING OXIDOREDUCTASE YWQN-RELATED"/>
    <property type="match status" value="1"/>
</dbReference>
<dbReference type="Gene3D" id="3.40.50.360">
    <property type="match status" value="1"/>
</dbReference>
<keyword evidence="1" id="KW-0285">Flavoprotein</keyword>
<evidence type="ECO:0000256" key="2">
    <source>
        <dbReference type="ARBA" id="ARBA00022643"/>
    </source>
</evidence>
<sequence length="167" mass="19081">MNKTIIIQGSSKSLGNTHKVINYLNKNNQFDVVDLKTKNIGPFDYDFANAADDFLPLMEEIIANYDTIIFATPVYWYSMSGILKDFFDRMSDLLHYKKELGKQLRGKNMAMISNSTANDLKVGFTMPFIESANYLGMNYLGDTHAWFSGDEIDEDAKTQIDTFRELV</sequence>
<dbReference type="InterPro" id="IPR051796">
    <property type="entry name" value="ISF_SsuE-like"/>
</dbReference>
<keyword evidence="2" id="KW-0288">FMN</keyword>
<reference evidence="4 5" key="1">
    <citation type="submission" date="2020-08" db="EMBL/GenBank/DDBJ databases">
        <title>Polaribacter sp. L12M9 isolated from gut of the Korean scallop.</title>
        <authorList>
            <person name="Jeong Y.S."/>
        </authorList>
    </citation>
    <scope>NUCLEOTIDE SEQUENCE [LARGE SCALE GENOMIC DNA]</scope>
    <source>
        <strain evidence="4 5">L12M9</strain>
    </source>
</reference>
<dbReference type="KEGG" id="ppec:H9W90_01930"/>
<gene>
    <name evidence="4" type="ORF">H9W90_01930</name>
</gene>
<feature type="domain" description="NADPH-dependent FMN reductase-like" evidence="3">
    <location>
        <begin position="3"/>
        <end position="142"/>
    </location>
</feature>
<dbReference type="InterPro" id="IPR029039">
    <property type="entry name" value="Flavoprotein-like_sf"/>
</dbReference>
<keyword evidence="5" id="KW-1185">Reference proteome</keyword>
<evidence type="ECO:0000313" key="5">
    <source>
        <dbReference type="Proteomes" id="UP000515808"/>
    </source>
</evidence>
<evidence type="ECO:0000313" key="4">
    <source>
        <dbReference type="EMBL" id="QNM85904.1"/>
    </source>
</evidence>
<organism evidence="4 5">
    <name type="scientific">Polaribacter pectinis</name>
    <dbReference type="NCBI Taxonomy" id="2738844"/>
    <lineage>
        <taxon>Bacteria</taxon>
        <taxon>Pseudomonadati</taxon>
        <taxon>Bacteroidota</taxon>
        <taxon>Flavobacteriia</taxon>
        <taxon>Flavobacteriales</taxon>
        <taxon>Flavobacteriaceae</taxon>
    </lineage>
</organism>
<dbReference type="SUPFAM" id="SSF52218">
    <property type="entry name" value="Flavoproteins"/>
    <property type="match status" value="1"/>
</dbReference>
<dbReference type="GO" id="GO:0016491">
    <property type="term" value="F:oxidoreductase activity"/>
    <property type="evidence" value="ECO:0007669"/>
    <property type="project" value="InterPro"/>
</dbReference>
<dbReference type="EMBL" id="CP060695">
    <property type="protein sequence ID" value="QNM85904.1"/>
    <property type="molecule type" value="Genomic_DNA"/>
</dbReference>
<dbReference type="AlphaFoldDB" id="A0A7G9LBA5"/>
<proteinExistence type="predicted"/>